<sequence length="328" mass="36333">MAAETSDVLLGQADSMWKILDDLAESDPEAYQRFIDKTLKEGSDLFKPPEPCFCISTVILPSVITHELFVNICSWEQMPAPKSENDPVPVMAGELQEKKEGKTTYSVVDIIVNPVVTKGVSNSKDRKNLLAHVAMDYLENTKKIQVSRKYKNFKRSFKGDAKTLRQYLRYGKDHGITVNSGKQTSVISESPGSLLKQLSSIAVAETQLEGSSGINLFEKPKKGLIEEVSSTNFAPQPVIPVHTVLVKDAENSKPRRVVVLVDLPNSVLSSKDCQLDVCETELCLNVPGKCQLHIDLPEKVNPDQTSATFNTIKHRMVVKLPIQPSTKQ</sequence>
<dbReference type="EMBL" id="JARQWQ010000024">
    <property type="protein sequence ID" value="KAK2563760.1"/>
    <property type="molecule type" value="Genomic_DNA"/>
</dbReference>
<feature type="domain" description="PIH1 N-terminal" evidence="3">
    <location>
        <begin position="48"/>
        <end position="164"/>
    </location>
</feature>
<organism evidence="5 6">
    <name type="scientific">Acropora cervicornis</name>
    <name type="common">Staghorn coral</name>
    <dbReference type="NCBI Taxonomy" id="6130"/>
    <lineage>
        <taxon>Eukaryota</taxon>
        <taxon>Metazoa</taxon>
        <taxon>Cnidaria</taxon>
        <taxon>Anthozoa</taxon>
        <taxon>Hexacorallia</taxon>
        <taxon>Scleractinia</taxon>
        <taxon>Astrocoeniina</taxon>
        <taxon>Acroporidae</taxon>
        <taxon>Acropora</taxon>
    </lineage>
</organism>
<dbReference type="Pfam" id="PF08190">
    <property type="entry name" value="PIH1"/>
    <property type="match status" value="1"/>
</dbReference>
<dbReference type="InterPro" id="IPR050734">
    <property type="entry name" value="PIH1/Kintoun_subfamily"/>
</dbReference>
<dbReference type="PANTHER" id="PTHR22997:SF6">
    <property type="entry name" value="PIH1 DOMAIN-CONTAINING PROTEIN 2"/>
    <property type="match status" value="1"/>
</dbReference>
<dbReference type="GO" id="GO:0005737">
    <property type="term" value="C:cytoplasm"/>
    <property type="evidence" value="ECO:0007669"/>
    <property type="project" value="TreeGrafter"/>
</dbReference>
<name>A0AAD9QM03_ACRCE</name>
<dbReference type="InterPro" id="IPR012981">
    <property type="entry name" value="PIH1_N"/>
</dbReference>
<evidence type="ECO:0000313" key="6">
    <source>
        <dbReference type="Proteomes" id="UP001249851"/>
    </source>
</evidence>
<evidence type="ECO:0000256" key="1">
    <source>
        <dbReference type="ARBA" id="ARBA00008511"/>
    </source>
</evidence>
<dbReference type="PANTHER" id="PTHR22997">
    <property type="entry name" value="PIH1 DOMAIN-CONTAINING PROTEIN 1"/>
    <property type="match status" value="1"/>
</dbReference>
<dbReference type="InterPro" id="IPR041442">
    <property type="entry name" value="PIH1D1/2/3_CS-like"/>
</dbReference>
<dbReference type="Proteomes" id="UP001249851">
    <property type="component" value="Unassembled WGS sequence"/>
</dbReference>
<accession>A0AAD9QM03</accession>
<reference evidence="5" key="1">
    <citation type="journal article" date="2023" name="G3 (Bethesda)">
        <title>Whole genome assembly and annotation of the endangered Caribbean coral Acropora cervicornis.</title>
        <authorList>
            <person name="Selwyn J.D."/>
            <person name="Vollmer S.V."/>
        </authorList>
    </citation>
    <scope>NUCLEOTIDE SEQUENCE</scope>
    <source>
        <strain evidence="5">K2</strain>
    </source>
</reference>
<dbReference type="GO" id="GO:0006364">
    <property type="term" value="P:rRNA processing"/>
    <property type="evidence" value="ECO:0007669"/>
    <property type="project" value="TreeGrafter"/>
</dbReference>
<proteinExistence type="inferred from homology"/>
<dbReference type="GO" id="GO:1990904">
    <property type="term" value="C:ribonucleoprotein complex"/>
    <property type="evidence" value="ECO:0007669"/>
    <property type="project" value="TreeGrafter"/>
</dbReference>
<dbReference type="InterPro" id="IPR008978">
    <property type="entry name" value="HSP20-like_chaperone"/>
</dbReference>
<reference evidence="5" key="2">
    <citation type="journal article" date="2023" name="Science">
        <title>Genomic signatures of disease resistance in endangered staghorn corals.</title>
        <authorList>
            <person name="Vollmer S.V."/>
            <person name="Selwyn J.D."/>
            <person name="Despard B.A."/>
            <person name="Roesel C.L."/>
        </authorList>
    </citation>
    <scope>NUCLEOTIDE SEQUENCE</scope>
    <source>
        <strain evidence="5">K2</strain>
    </source>
</reference>
<comment type="caution">
    <text evidence="5">The sequence shown here is derived from an EMBL/GenBank/DDBJ whole genome shotgun (WGS) entry which is preliminary data.</text>
</comment>
<evidence type="ECO:0000259" key="3">
    <source>
        <dbReference type="Pfam" id="PF08190"/>
    </source>
</evidence>
<keyword evidence="6" id="KW-1185">Reference proteome</keyword>
<protein>
    <recommendedName>
        <fullName evidence="2">PIH1 domain-containing protein 2</fullName>
    </recommendedName>
</protein>
<dbReference type="GO" id="GO:0000492">
    <property type="term" value="P:box C/D snoRNP assembly"/>
    <property type="evidence" value="ECO:0007669"/>
    <property type="project" value="TreeGrafter"/>
</dbReference>
<dbReference type="AlphaFoldDB" id="A0AAD9QM03"/>
<feature type="domain" description="PIH1D1/2/3 CS-like" evidence="4">
    <location>
        <begin position="251"/>
        <end position="322"/>
    </location>
</feature>
<evidence type="ECO:0000259" key="4">
    <source>
        <dbReference type="Pfam" id="PF18201"/>
    </source>
</evidence>
<evidence type="ECO:0000313" key="5">
    <source>
        <dbReference type="EMBL" id="KAK2563760.1"/>
    </source>
</evidence>
<evidence type="ECO:0000256" key="2">
    <source>
        <dbReference type="ARBA" id="ARBA00040541"/>
    </source>
</evidence>
<comment type="similarity">
    <text evidence="1">Belongs to the PIH1 family.</text>
</comment>
<gene>
    <name evidence="5" type="ORF">P5673_012761</name>
</gene>
<dbReference type="Pfam" id="PF18201">
    <property type="entry name" value="PIH1_CS"/>
    <property type="match status" value="1"/>
</dbReference>
<dbReference type="GO" id="GO:0097255">
    <property type="term" value="C:R2TP complex"/>
    <property type="evidence" value="ECO:0007669"/>
    <property type="project" value="TreeGrafter"/>
</dbReference>
<dbReference type="SUPFAM" id="SSF49764">
    <property type="entry name" value="HSP20-like chaperones"/>
    <property type="match status" value="1"/>
</dbReference>